<accession>A0A517ZM39</accession>
<reference evidence="2 3" key="1">
    <citation type="submission" date="2019-02" db="EMBL/GenBank/DDBJ databases">
        <title>Deep-cultivation of Planctomycetes and their phenomic and genomic characterization uncovers novel biology.</title>
        <authorList>
            <person name="Wiegand S."/>
            <person name="Jogler M."/>
            <person name="Boedeker C."/>
            <person name="Pinto D."/>
            <person name="Vollmers J."/>
            <person name="Rivas-Marin E."/>
            <person name="Kohn T."/>
            <person name="Peeters S.H."/>
            <person name="Heuer A."/>
            <person name="Rast P."/>
            <person name="Oberbeckmann S."/>
            <person name="Bunk B."/>
            <person name="Jeske O."/>
            <person name="Meyerdierks A."/>
            <person name="Storesund J.E."/>
            <person name="Kallscheuer N."/>
            <person name="Luecker S."/>
            <person name="Lage O.M."/>
            <person name="Pohl T."/>
            <person name="Merkel B.J."/>
            <person name="Hornburger P."/>
            <person name="Mueller R.-W."/>
            <person name="Bruemmer F."/>
            <person name="Labrenz M."/>
            <person name="Spormann A.M."/>
            <person name="Op den Camp H."/>
            <person name="Overmann J."/>
            <person name="Amann R."/>
            <person name="Jetten M.S.M."/>
            <person name="Mascher T."/>
            <person name="Medema M.H."/>
            <person name="Devos D.P."/>
            <person name="Kaster A.-K."/>
            <person name="Ovreas L."/>
            <person name="Rohde M."/>
            <person name="Galperin M.Y."/>
            <person name="Jogler C."/>
        </authorList>
    </citation>
    <scope>NUCLEOTIDE SEQUENCE [LARGE SCALE GENOMIC DNA]</scope>
    <source>
        <strain evidence="2 3">Mal52</strain>
    </source>
</reference>
<dbReference type="EMBL" id="CP036276">
    <property type="protein sequence ID" value="QDU43540.1"/>
    <property type="molecule type" value="Genomic_DNA"/>
</dbReference>
<gene>
    <name evidence="2" type="primary">rbn_1</name>
    <name evidence="2" type="ORF">Mal52_20160</name>
</gene>
<dbReference type="InterPro" id="IPR036866">
    <property type="entry name" value="RibonucZ/Hydroxyglut_hydro"/>
</dbReference>
<dbReference type="Gene3D" id="3.60.15.10">
    <property type="entry name" value="Ribonuclease Z/Hydroxyacylglutathione hydrolase-like"/>
    <property type="match status" value="1"/>
</dbReference>
<evidence type="ECO:0000313" key="3">
    <source>
        <dbReference type="Proteomes" id="UP000319383"/>
    </source>
</evidence>
<dbReference type="Pfam" id="PF12706">
    <property type="entry name" value="Lactamase_B_2"/>
    <property type="match status" value="1"/>
</dbReference>
<dbReference type="GO" id="GO:0042781">
    <property type="term" value="F:3'-tRNA processing endoribonuclease activity"/>
    <property type="evidence" value="ECO:0007669"/>
    <property type="project" value="TreeGrafter"/>
</dbReference>
<sequence length="244" mass="27296">MRLQFLGTGGYHPTEQRHTSCVLLPDTGIAFDAGTSFFRVPSRLKTDELDVFLSHAHLDHIIGLTYFIVPLLSGQIKQVRVHGRPQDLDAVQTHLFSKQLFPILPEFDFREIQQSYAVADGGTLTHVPLKHPGGSLGYRIDWPERSLAYLTDTTVDPDYLDFIRGVDVLIHECNFTDDMSQWCETTGHSNTSAVAQLARDAEVGRLYLTHFDPQSDGDDPVGLEIARGIFPESAVAEDLLEIEF</sequence>
<evidence type="ECO:0000313" key="2">
    <source>
        <dbReference type="EMBL" id="QDU43540.1"/>
    </source>
</evidence>
<dbReference type="PANTHER" id="PTHR46018:SF3">
    <property type="entry name" value="ARYLSULFATASE"/>
    <property type="match status" value="1"/>
</dbReference>
<name>A0A517ZM39_9PLAN</name>
<dbReference type="KEGG" id="sdyn:Mal52_20160"/>
<dbReference type="InterPro" id="IPR001279">
    <property type="entry name" value="Metallo-B-lactamas"/>
</dbReference>
<dbReference type="SUPFAM" id="SSF56281">
    <property type="entry name" value="Metallo-hydrolase/oxidoreductase"/>
    <property type="match status" value="1"/>
</dbReference>
<dbReference type="RefSeq" id="WP_145375676.1">
    <property type="nucleotide sequence ID" value="NZ_CP036276.1"/>
</dbReference>
<dbReference type="EC" id="3.1.-.-" evidence="2"/>
<dbReference type="PANTHER" id="PTHR46018">
    <property type="entry name" value="ZINC PHOSPHODIESTERASE ELAC PROTEIN 1"/>
    <property type="match status" value="1"/>
</dbReference>
<keyword evidence="3" id="KW-1185">Reference proteome</keyword>
<proteinExistence type="predicted"/>
<protein>
    <submittedName>
        <fullName evidence="2">Ribonuclease BN</fullName>
        <ecNumber evidence="2">3.1.-.-</ecNumber>
    </submittedName>
</protein>
<organism evidence="2 3">
    <name type="scientific">Symmachiella dynata</name>
    <dbReference type="NCBI Taxonomy" id="2527995"/>
    <lineage>
        <taxon>Bacteria</taxon>
        <taxon>Pseudomonadati</taxon>
        <taxon>Planctomycetota</taxon>
        <taxon>Planctomycetia</taxon>
        <taxon>Planctomycetales</taxon>
        <taxon>Planctomycetaceae</taxon>
        <taxon>Symmachiella</taxon>
    </lineage>
</organism>
<dbReference type="Proteomes" id="UP000319383">
    <property type="component" value="Chromosome"/>
</dbReference>
<keyword evidence="2" id="KW-0378">Hydrolase</keyword>
<evidence type="ECO:0000259" key="1">
    <source>
        <dbReference type="Pfam" id="PF12706"/>
    </source>
</evidence>
<feature type="domain" description="Metallo-beta-lactamase" evidence="1">
    <location>
        <begin position="29"/>
        <end position="211"/>
    </location>
</feature>
<dbReference type="AlphaFoldDB" id="A0A517ZM39"/>